<proteinExistence type="predicted"/>
<evidence type="ECO:0000313" key="3">
    <source>
        <dbReference type="Proteomes" id="UP001190700"/>
    </source>
</evidence>
<reference evidence="2 3" key="1">
    <citation type="journal article" date="2015" name="Genome Biol. Evol.">
        <title>Comparative Genomics of a Bacterivorous Green Alga Reveals Evolutionary Causalities and Consequences of Phago-Mixotrophic Mode of Nutrition.</title>
        <authorList>
            <person name="Burns J.A."/>
            <person name="Paasch A."/>
            <person name="Narechania A."/>
            <person name="Kim E."/>
        </authorList>
    </citation>
    <scope>NUCLEOTIDE SEQUENCE [LARGE SCALE GENOMIC DNA]</scope>
    <source>
        <strain evidence="2 3">PLY_AMNH</strain>
    </source>
</reference>
<sequence length="1345" mass="153516">MFNNLTYLKGQLASQGEIPAHRVVGPFIFPMHMFCPVYCASAARIMGLYRTRTRQSDEKESGNARKVMHLLFRMVATWVKLANDTRSDYAKDFEREHLPKVVVKYVCDKTTDAVEADGRLRALFASGASAWLEGYEVFRYMLIFFVFDEASDAGGGIDEEEEAAEEEGFASSYRPQVDNSLIDILEENLKTFQHKEEAHLKNTNPASMMQSKRMKIDQQNLFRGHFEHSTDALDSEMSTDLSFVPLNCNQMHEIMFAFLHKVPEVVRVEHLGADDITPRHLFRPDKDHQNRLSHYERVCPRIDWARLLVPTEGGQKYAWNLRNPYVIQVSLSEFTSVVWERSIQPRFFGENGYRAEGDAEVESEGGSVGSIAGHDLIDSQAEHSSRLDEDSDNESMSEISHGGAEEPSASRERDGMGLLRRLERMTDDEGPLSESSVAKQVCAARYLSERVRLRLERTLGGSAAGSARSAGRRSAPTVVRAIGTTEFSFGTFDPDQLFEKMLEVQRSVGVPNPRSGLYVAREVMGKYWCEFERTTEDSPWEEAKDAYQNRLNALLRSFFVCVLCPRSRRLRKLLPMPAALEKGLRPFMSALDDINPDSESEQRTLQVPGVKYTHAELSMGMNYVADFWAYLDKAVRVNCLHYLGMLLHLCYTSVYATPFDEYKRLPHVWMSGLHSVGKSFLVDEVVKVSLPEGMTERLNRETPGAAHVSDTSCTEMHKTYKAKIFSETLLEQMGIGKYSKNVDANAKLKAEMTGDDIMLKRSKRNEKTGDYVMEECNPKCRELVVFVMNQPLQMVEPNLQSRGLDLLPARVNRVTHNMMSAKLETPLTRVFGEEYAISDTDTERERERQRLDEIREWSTKELKSYGQTEYSCERDVRQRLFYFGAMYQAAVRMRLCFGVDVLEVEGRREAFSKAFMSIPLMTQDKLTRRLEDVKSLAYTLTVHAAVWRVFASADSPHVRANLFDPTMLQEVDKNAVCSASVALHAFSAVVRTLINEPMRMMIFYSRYLLLSERGVPPTHPARETAFIDNPTSETLLDQEYYVLVTHQKGVSNFTGKGNKADSNVRDTFLHDMLNFYQAPENLRRYGKDTMTLEYARALLEDFETTKLFTIRDCVHQNAVCRALCVNKQHAKTEGFSFDAFRMDDDGLSVGRIVERVFDANTRAQRVLLCEPAVFSCEDETDLSVPQLPQHVDVPVHSARCELMRQPELVPEVEVMSGIRDPRLLSRMHVGCTCFRSCGFKSQTELMETRPLEDQAFDKRMLQMRLLERIPNGPHDSESLRRVYRLLVDKHHPTLCSKTSVLRSLDENNDGARYPVSDATSIVRTYKTATSDRRTPQSVRWASIYF</sequence>
<organism evidence="2 3">
    <name type="scientific">Cymbomonas tetramitiformis</name>
    <dbReference type="NCBI Taxonomy" id="36881"/>
    <lineage>
        <taxon>Eukaryota</taxon>
        <taxon>Viridiplantae</taxon>
        <taxon>Chlorophyta</taxon>
        <taxon>Pyramimonadophyceae</taxon>
        <taxon>Pyramimonadales</taxon>
        <taxon>Pyramimonadaceae</taxon>
        <taxon>Cymbomonas</taxon>
    </lineage>
</organism>
<evidence type="ECO:0000256" key="1">
    <source>
        <dbReference type="SAM" id="MobiDB-lite"/>
    </source>
</evidence>
<accession>A0AAE0BVZ5</accession>
<protein>
    <submittedName>
        <fullName evidence="2">Uncharacterized protein</fullName>
    </submittedName>
</protein>
<comment type="caution">
    <text evidence="2">The sequence shown here is derived from an EMBL/GenBank/DDBJ whole genome shotgun (WGS) entry which is preliminary data.</text>
</comment>
<keyword evidence="3" id="KW-1185">Reference proteome</keyword>
<name>A0AAE0BVZ5_9CHLO</name>
<dbReference type="Proteomes" id="UP001190700">
    <property type="component" value="Unassembled WGS sequence"/>
</dbReference>
<feature type="region of interest" description="Disordered" evidence="1">
    <location>
        <begin position="381"/>
        <end position="413"/>
    </location>
</feature>
<evidence type="ECO:0000313" key="2">
    <source>
        <dbReference type="EMBL" id="KAK3243019.1"/>
    </source>
</evidence>
<gene>
    <name evidence="2" type="ORF">CYMTET_47288</name>
</gene>
<dbReference type="EMBL" id="LGRX02033090">
    <property type="protein sequence ID" value="KAK3243019.1"/>
    <property type="molecule type" value="Genomic_DNA"/>
</dbReference>